<dbReference type="EMBL" id="BAAAOH010000001">
    <property type="protein sequence ID" value="GAA1989664.1"/>
    <property type="molecule type" value="Genomic_DNA"/>
</dbReference>
<gene>
    <name evidence="1" type="ORF">GCM10009777_26120</name>
</gene>
<evidence type="ECO:0000313" key="2">
    <source>
        <dbReference type="Proteomes" id="UP001500326"/>
    </source>
</evidence>
<name>A0ABP5E150_9MICO</name>
<protein>
    <submittedName>
        <fullName evidence="1">Uncharacterized protein</fullName>
    </submittedName>
</protein>
<dbReference type="RefSeq" id="WP_344062929.1">
    <property type="nucleotide sequence ID" value="NZ_BAAAOH010000001.1"/>
</dbReference>
<dbReference type="Proteomes" id="UP001500326">
    <property type="component" value="Unassembled WGS sequence"/>
</dbReference>
<organism evidence="1 2">
    <name type="scientific">Microbacterium pumilum</name>
    <dbReference type="NCBI Taxonomy" id="344165"/>
    <lineage>
        <taxon>Bacteria</taxon>
        <taxon>Bacillati</taxon>
        <taxon>Actinomycetota</taxon>
        <taxon>Actinomycetes</taxon>
        <taxon>Micrococcales</taxon>
        <taxon>Microbacteriaceae</taxon>
        <taxon>Microbacterium</taxon>
    </lineage>
</organism>
<evidence type="ECO:0000313" key="1">
    <source>
        <dbReference type="EMBL" id="GAA1989664.1"/>
    </source>
</evidence>
<accession>A0ABP5E150</accession>
<keyword evidence="2" id="KW-1185">Reference proteome</keyword>
<sequence length="58" mass="6789">MIDVTREELLARRADILHRIELSEEEFDAVRATRSLSSEEWEAKEELEEIAFLLGADR</sequence>
<comment type="caution">
    <text evidence="1">The sequence shown here is derived from an EMBL/GenBank/DDBJ whole genome shotgun (WGS) entry which is preliminary data.</text>
</comment>
<reference evidence="2" key="1">
    <citation type="journal article" date="2019" name="Int. J. Syst. Evol. Microbiol.">
        <title>The Global Catalogue of Microorganisms (GCM) 10K type strain sequencing project: providing services to taxonomists for standard genome sequencing and annotation.</title>
        <authorList>
            <consortium name="The Broad Institute Genomics Platform"/>
            <consortium name="The Broad Institute Genome Sequencing Center for Infectious Disease"/>
            <person name="Wu L."/>
            <person name="Ma J."/>
        </authorList>
    </citation>
    <scope>NUCLEOTIDE SEQUENCE [LARGE SCALE GENOMIC DNA]</scope>
    <source>
        <strain evidence="2">JCM 14902</strain>
    </source>
</reference>
<proteinExistence type="predicted"/>